<evidence type="ECO:0000256" key="1">
    <source>
        <dbReference type="ARBA" id="ARBA00022694"/>
    </source>
</evidence>
<keyword evidence="2" id="KW-0694">RNA-binding</keyword>
<sequence>MKKSGNFSVVGIIAEYNPFHNGHAYHIAKAKELSGADACVVVMSGDFVQRGAPAVYDKYIRTAMALKSGADLVLEMPARFAASSAEDFAACGVALLRHLEVVSHLCFGSECGDMHLLSQVSDILAREPAVYTETLKEGLRQGLTFPEAREPAVMEYLKTSGNEAGSNEPLIESLRQVLGSPNNILGIEYCKALNRQNCNITPLTIQRAGSGYHDTEMTDCFASATGIRKTLQEMQDGQPLQALKNQVPEDVLTALTDCRPLFAEDFSALLNATLLNLVHSGARLSDYADVSEELEARLRSMLLEFGSWEERIQRLKTRQYTYTRVSRALLHLMLGIKKTDMEAGRALDYAPYARVLGFKKDSTGLLTQIKARSDIPLITKTADAENILTPAAYTMLQQDFHCSHLYNAVWNGRYQQPLPNEFSRQIVIL</sequence>
<feature type="binding site" evidence="2">
    <location>
        <position position="182"/>
    </location>
    <ligand>
        <name>ATP</name>
        <dbReference type="ChEBI" id="CHEBI:30616"/>
    </ligand>
</feature>
<dbReference type="GO" id="GO:0005737">
    <property type="term" value="C:cytoplasm"/>
    <property type="evidence" value="ECO:0007669"/>
    <property type="project" value="UniProtKB-SubCell"/>
</dbReference>
<keyword evidence="4" id="KW-1185">Reference proteome</keyword>
<evidence type="ECO:0000313" key="3">
    <source>
        <dbReference type="EMBL" id="EHI59604.1"/>
    </source>
</evidence>
<feature type="binding site" evidence="2">
    <location>
        <position position="207"/>
    </location>
    <ligand>
        <name>ATP</name>
        <dbReference type="ChEBI" id="CHEBI:30616"/>
    </ligand>
</feature>
<keyword evidence="2" id="KW-0820">tRNA-binding</keyword>
<comment type="catalytic activity">
    <reaction evidence="2">
        <text>cytidine(34) in elongator tRNA(Met) + acetate + ATP = N(4)-acetylcytidine(34) in elongator tRNA(Met) + AMP + diphosphate</text>
        <dbReference type="Rhea" id="RHEA:58144"/>
        <dbReference type="Rhea" id="RHEA-COMP:10693"/>
        <dbReference type="Rhea" id="RHEA-COMP:10694"/>
        <dbReference type="ChEBI" id="CHEBI:30089"/>
        <dbReference type="ChEBI" id="CHEBI:30616"/>
        <dbReference type="ChEBI" id="CHEBI:33019"/>
        <dbReference type="ChEBI" id="CHEBI:74900"/>
        <dbReference type="ChEBI" id="CHEBI:82748"/>
        <dbReference type="ChEBI" id="CHEBI:456215"/>
    </reaction>
</comment>
<dbReference type="GO" id="GO:0005524">
    <property type="term" value="F:ATP binding"/>
    <property type="evidence" value="ECO:0007669"/>
    <property type="project" value="UniProtKB-KW"/>
</dbReference>
<proteinExistence type="inferred from homology"/>
<organism evidence="3 4">
    <name type="scientific">Hungatella hathewayi WAL-18680</name>
    <dbReference type="NCBI Taxonomy" id="742737"/>
    <lineage>
        <taxon>Bacteria</taxon>
        <taxon>Bacillati</taxon>
        <taxon>Bacillota</taxon>
        <taxon>Clostridia</taxon>
        <taxon>Lachnospirales</taxon>
        <taxon>Lachnospiraceae</taxon>
        <taxon>Hungatella</taxon>
    </lineage>
</organism>
<dbReference type="SUPFAM" id="SSF52374">
    <property type="entry name" value="Nucleotidylyl transferase"/>
    <property type="match status" value="1"/>
</dbReference>
<dbReference type="GO" id="GO:0016879">
    <property type="term" value="F:ligase activity, forming carbon-nitrogen bonds"/>
    <property type="evidence" value="ECO:0007669"/>
    <property type="project" value="UniProtKB-UniRule"/>
</dbReference>
<feature type="binding site" evidence="2">
    <location>
        <position position="108"/>
    </location>
    <ligand>
        <name>ATP</name>
        <dbReference type="ChEBI" id="CHEBI:30616"/>
    </ligand>
</feature>
<comment type="caution">
    <text evidence="3">The sequence shown here is derived from an EMBL/GenBank/DDBJ whole genome shotgun (WGS) entry which is preliminary data.</text>
</comment>
<gene>
    <name evidence="2" type="primary">tmcAL</name>
    <name evidence="3" type="ORF">HMPREF9473_02389</name>
</gene>
<comment type="similarity">
    <text evidence="2">Belongs to the TmcAL family.</text>
</comment>
<comment type="function">
    <text evidence="2">Catalyzes the formation of N(4)-acetylcytidine (ac(4)C) at the wobble position of elongator tRNA(Met), using acetate and ATP as substrates. First activates an acetate ion to form acetyladenylate (Ac-AMP) and then transfers the acetyl group to tRNA to form ac(4)C34.</text>
</comment>
<dbReference type="GO" id="GO:0000049">
    <property type="term" value="F:tRNA binding"/>
    <property type="evidence" value="ECO:0007669"/>
    <property type="project" value="UniProtKB-KW"/>
</dbReference>
<dbReference type="Proteomes" id="UP000005384">
    <property type="component" value="Unassembled WGS sequence"/>
</dbReference>
<dbReference type="PATRIC" id="fig|742737.3.peg.2411"/>
<reference evidence="3 4" key="1">
    <citation type="submission" date="2011-08" db="EMBL/GenBank/DDBJ databases">
        <title>The Genome Sequence of Clostridium hathewayi WAL-18680.</title>
        <authorList>
            <consortium name="The Broad Institute Genome Sequencing Platform"/>
            <person name="Earl A."/>
            <person name="Ward D."/>
            <person name="Feldgarden M."/>
            <person name="Gevers D."/>
            <person name="Finegold S.M."/>
            <person name="Summanen P.H."/>
            <person name="Molitoris D.R."/>
            <person name="Song M."/>
            <person name="Daigneault M."/>
            <person name="Allen-Vercoe E."/>
            <person name="Young S.K."/>
            <person name="Zeng Q."/>
            <person name="Gargeya S."/>
            <person name="Fitzgerald M."/>
            <person name="Haas B."/>
            <person name="Abouelleil A."/>
            <person name="Alvarado L."/>
            <person name="Arachchi H.M."/>
            <person name="Berlin A."/>
            <person name="Brown A."/>
            <person name="Chapman S.B."/>
            <person name="Chen Z."/>
            <person name="Dunbar C."/>
            <person name="Freedman E."/>
            <person name="Gearin G."/>
            <person name="Gellesch M."/>
            <person name="Goldberg J."/>
            <person name="Griggs A."/>
            <person name="Gujja S."/>
            <person name="Heiman D."/>
            <person name="Howarth C."/>
            <person name="Larson L."/>
            <person name="Lui A."/>
            <person name="MacDonald P.J.P."/>
            <person name="Montmayeur A."/>
            <person name="Murphy C."/>
            <person name="Neiman D."/>
            <person name="Pearson M."/>
            <person name="Priest M."/>
            <person name="Roberts A."/>
            <person name="Saif S."/>
            <person name="Shea T."/>
            <person name="Shenoy N."/>
            <person name="Sisk P."/>
            <person name="Stolte C."/>
            <person name="Sykes S."/>
            <person name="Wortman J."/>
            <person name="Nusbaum C."/>
            <person name="Birren B."/>
        </authorList>
    </citation>
    <scope>NUCLEOTIDE SEQUENCE [LARGE SCALE GENOMIC DNA]</scope>
    <source>
        <strain evidence="3 4">WAL-18680</strain>
    </source>
</reference>
<comment type="subcellular location">
    <subcellularLocation>
        <location evidence="2">Cytoplasm</location>
    </subcellularLocation>
</comment>
<keyword evidence="2" id="KW-0067">ATP-binding</keyword>
<evidence type="ECO:0000313" key="4">
    <source>
        <dbReference type="Proteomes" id="UP000005384"/>
    </source>
</evidence>
<dbReference type="EMBL" id="ADLN01000051">
    <property type="protein sequence ID" value="EHI59604.1"/>
    <property type="molecule type" value="Genomic_DNA"/>
</dbReference>
<dbReference type="NCBIfam" id="NF010191">
    <property type="entry name" value="PRK13670.1"/>
    <property type="match status" value="1"/>
</dbReference>
<dbReference type="InterPro" id="IPR008513">
    <property type="entry name" value="tRNA(Met)_cyd_acetate_ligase"/>
</dbReference>
<dbReference type="RefSeq" id="WP_006780369.1">
    <property type="nucleotide sequence ID" value="NZ_CP040506.1"/>
</dbReference>
<accession>G5IFW1</accession>
<dbReference type="PANTHER" id="PTHR37825:SF1">
    <property type="entry name" value="TRNA(MET) CYTIDINE ACETATE LIGASE"/>
    <property type="match status" value="1"/>
</dbReference>
<dbReference type="OrthoDB" id="9769796at2"/>
<dbReference type="PANTHER" id="PTHR37825">
    <property type="entry name" value="TRNA(MET) CYTIDINE ACETATE LIGASE"/>
    <property type="match status" value="1"/>
</dbReference>
<protein>
    <recommendedName>
        <fullName evidence="2">tRNA(Met) cytidine acetate ligase</fullName>
        <ecNumber evidence="2">6.3.4.-</ecNumber>
    </recommendedName>
</protein>
<dbReference type="Pfam" id="PF05636">
    <property type="entry name" value="HIGH_NTase1"/>
    <property type="match status" value="1"/>
</dbReference>
<keyword evidence="2" id="KW-0963">Cytoplasm</keyword>
<dbReference type="InterPro" id="IPR014729">
    <property type="entry name" value="Rossmann-like_a/b/a_fold"/>
</dbReference>
<dbReference type="EC" id="6.3.4.-" evidence="2"/>
<dbReference type="GO" id="GO:0006400">
    <property type="term" value="P:tRNA modification"/>
    <property type="evidence" value="ECO:0007669"/>
    <property type="project" value="UniProtKB-UniRule"/>
</dbReference>
<evidence type="ECO:0000256" key="2">
    <source>
        <dbReference type="HAMAP-Rule" id="MF_01539"/>
    </source>
</evidence>
<feature type="binding site" evidence="2">
    <location>
        <begin position="13"/>
        <end position="26"/>
    </location>
    <ligand>
        <name>ATP</name>
        <dbReference type="ChEBI" id="CHEBI:30616"/>
    </ligand>
</feature>
<keyword evidence="1 2" id="KW-0819">tRNA processing</keyword>
<dbReference type="HAMAP" id="MF_01539">
    <property type="entry name" value="TmcAL"/>
    <property type="match status" value="1"/>
</dbReference>
<comment type="caution">
    <text evidence="2">Lacks conserved residue(s) required for the propagation of feature annotation.</text>
</comment>
<dbReference type="AlphaFoldDB" id="G5IFW1"/>
<keyword evidence="2" id="KW-0436">Ligase</keyword>
<dbReference type="HOGENOM" id="CLU_038915_0_1_9"/>
<name>G5IFW1_9FIRM</name>
<keyword evidence="2" id="KW-0547">Nucleotide-binding</keyword>
<dbReference type="Gene3D" id="3.40.50.620">
    <property type="entry name" value="HUPs"/>
    <property type="match status" value="1"/>
</dbReference>